<proteinExistence type="predicted"/>
<evidence type="ECO:0000313" key="2">
    <source>
        <dbReference type="EMBL" id="CAB4183697.1"/>
    </source>
</evidence>
<accession>A0A6J5S4V0</accession>
<name>A0A6J5S4V0_9CAUD</name>
<evidence type="ECO:0000313" key="5">
    <source>
        <dbReference type="EMBL" id="CAB4214768.1"/>
    </source>
</evidence>
<dbReference type="EMBL" id="LR797050">
    <property type="protein sequence ID" value="CAB4183697.1"/>
    <property type="molecule type" value="Genomic_DNA"/>
</dbReference>
<protein>
    <submittedName>
        <fullName evidence="4">Uncharacterized protein</fullName>
    </submittedName>
</protein>
<dbReference type="EMBL" id="LR797118">
    <property type="protein sequence ID" value="CAB4187919.1"/>
    <property type="molecule type" value="Genomic_DNA"/>
</dbReference>
<reference evidence="4" key="1">
    <citation type="submission" date="2020-05" db="EMBL/GenBank/DDBJ databases">
        <authorList>
            <person name="Chiriac C."/>
            <person name="Salcher M."/>
            <person name="Ghai R."/>
            <person name="Kavagutti S V."/>
        </authorList>
    </citation>
    <scope>NUCLEOTIDE SEQUENCE</scope>
</reference>
<organism evidence="4">
    <name type="scientific">uncultured Caudovirales phage</name>
    <dbReference type="NCBI Taxonomy" id="2100421"/>
    <lineage>
        <taxon>Viruses</taxon>
        <taxon>Duplodnaviria</taxon>
        <taxon>Heunggongvirae</taxon>
        <taxon>Uroviricota</taxon>
        <taxon>Caudoviricetes</taxon>
        <taxon>Peduoviridae</taxon>
        <taxon>Maltschvirus</taxon>
        <taxon>Maltschvirus maltsch</taxon>
    </lineage>
</organism>
<dbReference type="EMBL" id="LR797324">
    <property type="protein sequence ID" value="CAB4202868.1"/>
    <property type="molecule type" value="Genomic_DNA"/>
</dbReference>
<sequence>MNDDNDLTAKEKARLRAEWEATLTPQDRIEITAYMSKLGAMGGLRRGRRKVRGDAEYYRKLGAANNTNMEAARAGRARKKAERDKAKKQEE</sequence>
<dbReference type="EMBL" id="LR797417">
    <property type="protein sequence ID" value="CAB4214768.1"/>
    <property type="molecule type" value="Genomic_DNA"/>
</dbReference>
<feature type="compositionally biased region" description="Basic and acidic residues" evidence="1">
    <location>
        <begin position="81"/>
        <end position="91"/>
    </location>
</feature>
<feature type="region of interest" description="Disordered" evidence="1">
    <location>
        <begin position="62"/>
        <end position="91"/>
    </location>
</feature>
<evidence type="ECO:0000313" key="4">
    <source>
        <dbReference type="EMBL" id="CAB4202868.1"/>
    </source>
</evidence>
<evidence type="ECO:0000313" key="3">
    <source>
        <dbReference type="EMBL" id="CAB4187919.1"/>
    </source>
</evidence>
<gene>
    <name evidence="2" type="ORF">UFOVP1107_10</name>
    <name evidence="3" type="ORF">UFOVP1171_26</name>
    <name evidence="4" type="ORF">UFOVP1375_41</name>
    <name evidence="5" type="ORF">UFOVP1471_5</name>
</gene>
<evidence type="ECO:0000256" key="1">
    <source>
        <dbReference type="SAM" id="MobiDB-lite"/>
    </source>
</evidence>